<evidence type="ECO:0000313" key="4">
    <source>
        <dbReference type="Proteomes" id="UP001312865"/>
    </source>
</evidence>
<evidence type="ECO:0000256" key="2">
    <source>
        <dbReference type="SAM" id="SignalP"/>
    </source>
</evidence>
<feature type="transmembrane region" description="Helical" evidence="1">
    <location>
        <begin position="151"/>
        <end position="172"/>
    </location>
</feature>
<dbReference type="RefSeq" id="WP_336586229.1">
    <property type="nucleotide sequence ID" value="NZ_JBBAXC010000004.1"/>
</dbReference>
<dbReference type="Gene3D" id="2.40.50.120">
    <property type="match status" value="1"/>
</dbReference>
<dbReference type="EMBL" id="JBBAXC010000004">
    <property type="protein sequence ID" value="MEI5906802.1"/>
    <property type="molecule type" value="Genomic_DNA"/>
</dbReference>
<dbReference type="SUPFAM" id="SSF50242">
    <property type="entry name" value="TIMP-like"/>
    <property type="match status" value="1"/>
</dbReference>
<dbReference type="Proteomes" id="UP001312865">
    <property type="component" value="Unassembled WGS sequence"/>
</dbReference>
<keyword evidence="1" id="KW-0472">Membrane</keyword>
<feature type="signal peptide" evidence="2">
    <location>
        <begin position="1"/>
        <end position="19"/>
    </location>
</feature>
<evidence type="ECO:0000256" key="1">
    <source>
        <dbReference type="SAM" id="Phobius"/>
    </source>
</evidence>
<keyword evidence="1" id="KW-1133">Transmembrane helix</keyword>
<keyword evidence="2" id="KW-0732">Signal</keyword>
<accession>A0ABU8HC35</accession>
<evidence type="ECO:0008006" key="5">
    <source>
        <dbReference type="Google" id="ProtNLM"/>
    </source>
</evidence>
<keyword evidence="1" id="KW-0812">Transmembrane</keyword>
<evidence type="ECO:0000313" key="3">
    <source>
        <dbReference type="EMBL" id="MEI5906802.1"/>
    </source>
</evidence>
<gene>
    <name evidence="3" type="ORF">WAK64_06985</name>
</gene>
<organism evidence="3 4">
    <name type="scientific">Bacillus spongiae</name>
    <dbReference type="NCBI Taxonomy" id="2683610"/>
    <lineage>
        <taxon>Bacteria</taxon>
        <taxon>Bacillati</taxon>
        <taxon>Bacillota</taxon>
        <taxon>Bacilli</taxon>
        <taxon>Bacillales</taxon>
        <taxon>Bacillaceae</taxon>
        <taxon>Bacillus</taxon>
    </lineage>
</organism>
<proteinExistence type="predicted"/>
<dbReference type="PROSITE" id="PS51257">
    <property type="entry name" value="PROKAR_LIPOPROTEIN"/>
    <property type="match status" value="1"/>
</dbReference>
<dbReference type="InterPro" id="IPR008993">
    <property type="entry name" value="TIMP-like_OB-fold"/>
</dbReference>
<name>A0ABU8HC35_9BACI</name>
<keyword evidence="4" id="KW-1185">Reference proteome</keyword>
<protein>
    <recommendedName>
        <fullName evidence="5">Tissue inhibitor of metalloproteinase</fullName>
    </recommendedName>
</protein>
<reference evidence="3 4" key="1">
    <citation type="journal article" date="2018" name="J. Microbiol.">
        <title>Bacillus spongiae sp. nov., isolated from sponge of Jeju Island.</title>
        <authorList>
            <person name="Lee G.E."/>
            <person name="Im W.T."/>
            <person name="Park J.S."/>
        </authorList>
    </citation>
    <scope>NUCLEOTIDE SEQUENCE [LARGE SCALE GENOMIC DNA]</scope>
    <source>
        <strain evidence="3 4">135PIL107-10</strain>
    </source>
</reference>
<comment type="caution">
    <text evidence="3">The sequence shown here is derived from an EMBL/GenBank/DDBJ whole genome shotgun (WGS) entry which is preliminary data.</text>
</comment>
<feature type="chain" id="PRO_5045805825" description="Tissue inhibitor of metalloproteinase" evidence="2">
    <location>
        <begin position="20"/>
        <end position="178"/>
    </location>
</feature>
<sequence length="178" mass="19721">MKKLLMVGFFLIISSIVYPQNSLACSCVAPGDVQTELNRNQAVFTGKVEKVRSRLLSNHSSVTFSVHQAWKGIDEKTITINTPTHSSACGFTFIEGAEYLVFAFENDSGTLETSICSRTKTTAKAAEDLMFLGDGEVSFNDHNWFMSNRHAFLTLLFAVPSTIVIVSLLSFLRRNGRL</sequence>